<keyword evidence="1" id="KW-0472">Membrane</keyword>
<keyword evidence="1" id="KW-0812">Transmembrane</keyword>
<feature type="transmembrane region" description="Helical" evidence="1">
    <location>
        <begin position="91"/>
        <end position="109"/>
    </location>
</feature>
<protein>
    <submittedName>
        <fullName evidence="2">Uncharacterized protein</fullName>
    </submittedName>
</protein>
<dbReference type="Proteomes" id="UP000785679">
    <property type="component" value="Unassembled WGS sequence"/>
</dbReference>
<evidence type="ECO:0000256" key="1">
    <source>
        <dbReference type="SAM" id="Phobius"/>
    </source>
</evidence>
<dbReference type="AlphaFoldDB" id="A0A8J8NJC7"/>
<feature type="transmembrane region" description="Helical" evidence="1">
    <location>
        <begin position="23"/>
        <end position="41"/>
    </location>
</feature>
<proteinExistence type="predicted"/>
<organism evidence="2 3">
    <name type="scientific">Halteria grandinella</name>
    <dbReference type="NCBI Taxonomy" id="5974"/>
    <lineage>
        <taxon>Eukaryota</taxon>
        <taxon>Sar</taxon>
        <taxon>Alveolata</taxon>
        <taxon>Ciliophora</taxon>
        <taxon>Intramacronucleata</taxon>
        <taxon>Spirotrichea</taxon>
        <taxon>Stichotrichia</taxon>
        <taxon>Sporadotrichida</taxon>
        <taxon>Halteriidae</taxon>
        <taxon>Halteria</taxon>
    </lineage>
</organism>
<accession>A0A8J8NJC7</accession>
<name>A0A8J8NJC7_HALGN</name>
<comment type="caution">
    <text evidence="2">The sequence shown here is derived from an EMBL/GenBank/DDBJ whole genome shotgun (WGS) entry which is preliminary data.</text>
</comment>
<evidence type="ECO:0000313" key="3">
    <source>
        <dbReference type="Proteomes" id="UP000785679"/>
    </source>
</evidence>
<dbReference type="EMBL" id="RRYP01015378">
    <property type="protein sequence ID" value="TNV75525.1"/>
    <property type="molecule type" value="Genomic_DNA"/>
</dbReference>
<sequence>MNQLTSGASSSLVKYLPVARAPVIRNLLLVNGSLFALYLLSSGPYRLQTQHALTATPNSGYAALGLFQSALFCTLGHFHVGRYGAQSFAKVFGLSAAGGSLFTAAGYISGSNLNAQAGAVAPAAGLLAYHALRNAAYIRYGLRPIPVVLALALYGALYGDRAVTGGLTFGYLAFILGF</sequence>
<keyword evidence="3" id="KW-1185">Reference proteome</keyword>
<keyword evidence="1" id="KW-1133">Transmembrane helix</keyword>
<feature type="transmembrane region" description="Helical" evidence="1">
    <location>
        <begin position="115"/>
        <end position="132"/>
    </location>
</feature>
<evidence type="ECO:0000313" key="2">
    <source>
        <dbReference type="EMBL" id="TNV75525.1"/>
    </source>
</evidence>
<feature type="transmembrane region" description="Helical" evidence="1">
    <location>
        <begin position="61"/>
        <end position="79"/>
    </location>
</feature>
<reference evidence="2" key="1">
    <citation type="submission" date="2019-06" db="EMBL/GenBank/DDBJ databases">
        <authorList>
            <person name="Zheng W."/>
        </authorList>
    </citation>
    <scope>NUCLEOTIDE SEQUENCE</scope>
    <source>
        <strain evidence="2">QDHG01</strain>
    </source>
</reference>
<gene>
    <name evidence="2" type="ORF">FGO68_gene6944</name>
</gene>